<sequence>MCLAIPGQLVDVVDEEKRLARVDVAGVRRTVNVGLLDGVGGGTAPGDWVLIHVGFAMSKIDEEEARATLELLQDMGADYEQELEELKASAIE</sequence>
<dbReference type="FunFam" id="2.30.30.140:FF:000022">
    <property type="entry name" value="Hydrogenase assembly chaperone HybG"/>
    <property type="match status" value="1"/>
</dbReference>
<dbReference type="EMBL" id="CADCVV010000010">
    <property type="protein sequence ID" value="CAA9480711.1"/>
    <property type="molecule type" value="Genomic_DNA"/>
</dbReference>
<dbReference type="NCBIfam" id="TIGR00074">
    <property type="entry name" value="hypC_hupF"/>
    <property type="match status" value="1"/>
</dbReference>
<dbReference type="InterPro" id="IPR001109">
    <property type="entry name" value="Hydrogenase_HupF/HypC"/>
</dbReference>
<accession>A0A6J4RSU4</accession>
<dbReference type="PRINTS" id="PR00445">
    <property type="entry name" value="HUPFHYPC"/>
</dbReference>
<organism evidence="3">
    <name type="scientific">uncultured Solirubrobacterales bacterium</name>
    <dbReference type="NCBI Taxonomy" id="768556"/>
    <lineage>
        <taxon>Bacteria</taxon>
        <taxon>Bacillati</taxon>
        <taxon>Actinomycetota</taxon>
        <taxon>Thermoleophilia</taxon>
        <taxon>Solirubrobacterales</taxon>
        <taxon>environmental samples</taxon>
    </lineage>
</organism>
<name>A0A6J4RSU4_9ACTN</name>
<dbReference type="PROSITE" id="PS01097">
    <property type="entry name" value="HUPF_HYPC"/>
    <property type="match status" value="1"/>
</dbReference>
<proteinExistence type="inferred from homology"/>
<gene>
    <name evidence="3" type="ORF">AVDCRST_MAG17-147</name>
</gene>
<dbReference type="GO" id="GO:0005506">
    <property type="term" value="F:iron ion binding"/>
    <property type="evidence" value="ECO:0007669"/>
    <property type="project" value="TreeGrafter"/>
</dbReference>
<dbReference type="PANTHER" id="PTHR35177">
    <property type="entry name" value="HYDROGENASE MATURATION FACTOR HYBG"/>
    <property type="match status" value="1"/>
</dbReference>
<keyword evidence="2" id="KW-0175">Coiled coil</keyword>
<evidence type="ECO:0000256" key="2">
    <source>
        <dbReference type="SAM" id="Coils"/>
    </source>
</evidence>
<dbReference type="Pfam" id="PF01455">
    <property type="entry name" value="HupF_HypC"/>
    <property type="match status" value="1"/>
</dbReference>
<reference evidence="3" key="1">
    <citation type="submission" date="2020-02" db="EMBL/GenBank/DDBJ databases">
        <authorList>
            <person name="Meier V. D."/>
        </authorList>
    </citation>
    <scope>NUCLEOTIDE SEQUENCE</scope>
    <source>
        <strain evidence="3">AVDCRST_MAG17</strain>
    </source>
</reference>
<evidence type="ECO:0000313" key="3">
    <source>
        <dbReference type="EMBL" id="CAA9480711.1"/>
    </source>
</evidence>
<feature type="coiled-coil region" evidence="2">
    <location>
        <begin position="62"/>
        <end position="89"/>
    </location>
</feature>
<dbReference type="Gene3D" id="2.30.30.140">
    <property type="match status" value="1"/>
</dbReference>
<dbReference type="SUPFAM" id="SSF159127">
    <property type="entry name" value="HupF/HypC-like"/>
    <property type="match status" value="1"/>
</dbReference>
<protein>
    <submittedName>
        <fullName evidence="3">[NiFe] hydrogenase metallocenter assembly protein HypC</fullName>
    </submittedName>
</protein>
<dbReference type="GO" id="GO:1902670">
    <property type="term" value="F:carbon dioxide binding"/>
    <property type="evidence" value="ECO:0007669"/>
    <property type="project" value="TreeGrafter"/>
</dbReference>
<comment type="similarity">
    <text evidence="1">Belongs to the HupF/HypC family.</text>
</comment>
<evidence type="ECO:0000256" key="1">
    <source>
        <dbReference type="ARBA" id="ARBA00006018"/>
    </source>
</evidence>
<dbReference type="PANTHER" id="PTHR35177:SF2">
    <property type="entry name" value="HYDROGENASE MATURATION FACTOR HYBG"/>
    <property type="match status" value="1"/>
</dbReference>
<dbReference type="GO" id="GO:0051604">
    <property type="term" value="P:protein maturation"/>
    <property type="evidence" value="ECO:0007669"/>
    <property type="project" value="TreeGrafter"/>
</dbReference>
<dbReference type="InterPro" id="IPR019812">
    <property type="entry name" value="Hydgase_assmbl_chp_CS"/>
</dbReference>
<dbReference type="AlphaFoldDB" id="A0A6J4RSU4"/>